<evidence type="ECO:0000313" key="6">
    <source>
        <dbReference type="EMBL" id="MFD1696615.1"/>
    </source>
</evidence>
<dbReference type="PANTHER" id="PTHR11019">
    <property type="entry name" value="HTH-TYPE TRANSCRIPTIONAL REGULATOR NIMR"/>
    <property type="match status" value="1"/>
</dbReference>
<comment type="caution">
    <text evidence="6">The sequence shown here is derived from an EMBL/GenBank/DDBJ whole genome shotgun (WGS) entry which is preliminary data.</text>
</comment>
<keyword evidence="2" id="KW-0238">DNA-binding</keyword>
<reference evidence="7" key="1">
    <citation type="journal article" date="2019" name="Int. J. Syst. Evol. Microbiol.">
        <title>The Global Catalogue of Microorganisms (GCM) 10K type strain sequencing project: providing services to taxonomists for standard genome sequencing and annotation.</title>
        <authorList>
            <consortium name="The Broad Institute Genomics Platform"/>
            <consortium name="The Broad Institute Genome Sequencing Center for Infectious Disease"/>
            <person name="Wu L."/>
            <person name="Ma J."/>
        </authorList>
    </citation>
    <scope>NUCLEOTIDE SEQUENCE [LARGE SCALE GENOMIC DNA]</scope>
    <source>
        <strain evidence="7">JCM 3369</strain>
    </source>
</reference>
<name>A0ABW4JWU7_9HYPH</name>
<dbReference type="PROSITE" id="PS00041">
    <property type="entry name" value="HTH_ARAC_FAMILY_1"/>
    <property type="match status" value="1"/>
</dbReference>
<dbReference type="InterPro" id="IPR020449">
    <property type="entry name" value="Tscrpt_reg_AraC-type_HTH"/>
</dbReference>
<dbReference type="SMART" id="SM00342">
    <property type="entry name" value="HTH_ARAC"/>
    <property type="match status" value="1"/>
</dbReference>
<accession>A0ABW4JWU7</accession>
<dbReference type="Proteomes" id="UP001597327">
    <property type="component" value="Unassembled WGS sequence"/>
</dbReference>
<dbReference type="PROSITE" id="PS01124">
    <property type="entry name" value="HTH_ARAC_FAMILY_2"/>
    <property type="match status" value="1"/>
</dbReference>
<dbReference type="RefSeq" id="WP_208998758.1">
    <property type="nucleotide sequence ID" value="NZ_JBHUFA010000004.1"/>
</dbReference>
<dbReference type="InterPro" id="IPR018062">
    <property type="entry name" value="HTH_AraC-typ_CS"/>
</dbReference>
<dbReference type="Pfam" id="PF02311">
    <property type="entry name" value="AraC_binding"/>
    <property type="match status" value="1"/>
</dbReference>
<dbReference type="PANTHER" id="PTHR11019:SF159">
    <property type="entry name" value="TRANSCRIPTIONAL REGULATOR-RELATED"/>
    <property type="match status" value="1"/>
</dbReference>
<dbReference type="PRINTS" id="PR00032">
    <property type="entry name" value="HTHARAC"/>
</dbReference>
<proteinExistence type="predicted"/>
<dbReference type="Gene3D" id="2.60.120.10">
    <property type="entry name" value="Jelly Rolls"/>
    <property type="match status" value="1"/>
</dbReference>
<keyword evidence="1" id="KW-0805">Transcription regulation</keyword>
<keyword evidence="3" id="KW-0010">Activator</keyword>
<dbReference type="CDD" id="cd06124">
    <property type="entry name" value="cupin_NimR-like_N"/>
    <property type="match status" value="1"/>
</dbReference>
<dbReference type="SUPFAM" id="SSF51182">
    <property type="entry name" value="RmlC-like cupins"/>
    <property type="match status" value="1"/>
</dbReference>
<keyword evidence="7" id="KW-1185">Reference proteome</keyword>
<keyword evidence="4" id="KW-0804">Transcription</keyword>
<protein>
    <submittedName>
        <fullName evidence="6">AraC family transcriptional regulator</fullName>
    </submittedName>
</protein>
<dbReference type="InterPro" id="IPR018060">
    <property type="entry name" value="HTH_AraC"/>
</dbReference>
<dbReference type="Pfam" id="PF12833">
    <property type="entry name" value="HTH_18"/>
    <property type="match status" value="1"/>
</dbReference>
<evidence type="ECO:0000256" key="3">
    <source>
        <dbReference type="ARBA" id="ARBA00023159"/>
    </source>
</evidence>
<evidence type="ECO:0000256" key="1">
    <source>
        <dbReference type="ARBA" id="ARBA00023015"/>
    </source>
</evidence>
<dbReference type="InterPro" id="IPR011051">
    <property type="entry name" value="RmlC_Cupin_sf"/>
</dbReference>
<dbReference type="SUPFAM" id="SSF46689">
    <property type="entry name" value="Homeodomain-like"/>
    <property type="match status" value="1"/>
</dbReference>
<evidence type="ECO:0000313" key="7">
    <source>
        <dbReference type="Proteomes" id="UP001597327"/>
    </source>
</evidence>
<evidence type="ECO:0000256" key="2">
    <source>
        <dbReference type="ARBA" id="ARBA00023125"/>
    </source>
</evidence>
<gene>
    <name evidence="6" type="ORF">ACFSC7_13895</name>
</gene>
<dbReference type="InterPro" id="IPR009057">
    <property type="entry name" value="Homeodomain-like_sf"/>
</dbReference>
<feature type="domain" description="HTH araC/xylS-type" evidence="5">
    <location>
        <begin position="166"/>
        <end position="263"/>
    </location>
</feature>
<dbReference type="InterPro" id="IPR014710">
    <property type="entry name" value="RmlC-like_jellyroll"/>
</dbReference>
<organism evidence="6 7">
    <name type="scientific">Roseibium aestuarii</name>
    <dbReference type="NCBI Taxonomy" id="2600299"/>
    <lineage>
        <taxon>Bacteria</taxon>
        <taxon>Pseudomonadati</taxon>
        <taxon>Pseudomonadota</taxon>
        <taxon>Alphaproteobacteria</taxon>
        <taxon>Hyphomicrobiales</taxon>
        <taxon>Stappiaceae</taxon>
        <taxon>Roseibium</taxon>
    </lineage>
</organism>
<dbReference type="EMBL" id="JBHUFA010000004">
    <property type="protein sequence ID" value="MFD1696615.1"/>
    <property type="molecule type" value="Genomic_DNA"/>
</dbReference>
<dbReference type="InterPro" id="IPR003313">
    <property type="entry name" value="AraC-bd"/>
</dbReference>
<sequence>MSLPSPAIHPDHFQRTLRRADMPVQAYSASGGPGDLTDWHDHPTAQLFHVIRGSLAVDIAEGTFFVPPERAVWLPGGIRHRTRYLTETEVRYMYFGAAMQVSLPEDPRVMQVTPLLRELILAFMAHPRRDRLEGPQARLADVILDQLKLLPASPLQLPMPADPRLKRLCADLAQAPQSPPRLEQAAQACGWSVRSFERRMQAETGLTYRAWCRQMKLFRALELLSAGQPVSDVSHALGYEGPSAFIASFRKAFGVTPGRYFGSP</sequence>
<evidence type="ECO:0000259" key="5">
    <source>
        <dbReference type="PROSITE" id="PS01124"/>
    </source>
</evidence>
<dbReference type="Gene3D" id="1.10.10.60">
    <property type="entry name" value="Homeodomain-like"/>
    <property type="match status" value="1"/>
</dbReference>
<evidence type="ECO:0000256" key="4">
    <source>
        <dbReference type="ARBA" id="ARBA00023163"/>
    </source>
</evidence>